<dbReference type="Gene3D" id="1.20.1170.10">
    <property type="match status" value="1"/>
</dbReference>
<evidence type="ECO:0008006" key="4">
    <source>
        <dbReference type="Google" id="ProtNLM"/>
    </source>
</evidence>
<feature type="region of interest" description="Disordered" evidence="1">
    <location>
        <begin position="105"/>
        <end position="130"/>
    </location>
</feature>
<dbReference type="Proteomes" id="UP000465112">
    <property type="component" value="Chromosome 12"/>
</dbReference>
<sequence>METTSPEPAPEESGGWEEGMESEDISQDASSSPQNKEDQITADTKNLQKEVNTLKTDNKNLQKEVNTLKMDMKKMQADQINMQKDMKNMQEILNVLQTDLKNLHQKSAKAPNNSERSGEPPYKAKTSSSSSSFWPKATVKVFPVVTGRTFGADQVILEQVKNLGWSSTWKVEITNNLQDCDFIIVFCPIMSRVGSDVEAAMREDSVSSGGKPVILVLMHHTRDPDYSTDVRRWSETFQNVVLDVHVLFHETQPGLLCCSRNDRAIRQIQEELKKLGTPSPPPSPTLKDPWRKIPWGDKATDLQYVKDYEPENDDIKHVRILLYGPVGVGKSSFVNSVSNVLRGRMTTPALASATTSDKSFTTSYATHKIKKEGRGQSKTYYPFVFNDIMGLEKGGGVHPDDIKLALKGHVKDGYTFNPESPLVSEKNPGYNPHPSPEDKVHVLVCVLSANAAEIPDSVLKKMAEVRKLASDLGIPQMAIGTHIDAACPETEKDLKNVYKSKYIKRKVHDFSAAVGIPVNCIFPVKNYSNEIDIDDDVDSLILSALRKMLDFGDDFIDK</sequence>
<dbReference type="GO" id="GO:0006955">
    <property type="term" value="P:immune response"/>
    <property type="evidence" value="ECO:0007669"/>
    <property type="project" value="TreeGrafter"/>
</dbReference>
<feature type="compositionally biased region" description="Acidic residues" evidence="1">
    <location>
        <begin position="14"/>
        <end position="26"/>
    </location>
</feature>
<dbReference type="EMBL" id="VHII01000012">
    <property type="protein sequence ID" value="KAF1383072.1"/>
    <property type="molecule type" value="Genomic_DNA"/>
</dbReference>
<proteinExistence type="predicted"/>
<comment type="caution">
    <text evidence="2">The sequence shown here is derived from an EMBL/GenBank/DDBJ whole genome shotgun (WGS) entry which is preliminary data.</text>
</comment>
<dbReference type="AlphaFoldDB" id="A0A6A5F665"/>
<dbReference type="SUPFAM" id="SSF52540">
    <property type="entry name" value="P-loop containing nucleoside triphosphate hydrolases"/>
    <property type="match status" value="1"/>
</dbReference>
<evidence type="ECO:0000313" key="2">
    <source>
        <dbReference type="EMBL" id="KAF1383072.1"/>
    </source>
</evidence>
<evidence type="ECO:0000256" key="1">
    <source>
        <dbReference type="SAM" id="MobiDB-lite"/>
    </source>
</evidence>
<keyword evidence="3" id="KW-1185">Reference proteome</keyword>
<accession>A0A6A5F665</accession>
<feature type="region of interest" description="Disordered" evidence="1">
    <location>
        <begin position="1"/>
        <end position="46"/>
    </location>
</feature>
<name>A0A6A5F665_PERFL</name>
<dbReference type="PANTHER" id="PTHR14241:SF1">
    <property type="entry name" value="INTERFERON-INDUCED PROTEIN 44-RELATED"/>
    <property type="match status" value="1"/>
</dbReference>
<dbReference type="PANTHER" id="PTHR14241">
    <property type="entry name" value="INTERFERON-INDUCED PROTEIN 44"/>
    <property type="match status" value="1"/>
</dbReference>
<dbReference type="Gene3D" id="3.40.50.300">
    <property type="entry name" value="P-loop containing nucleotide triphosphate hydrolases"/>
    <property type="match status" value="1"/>
</dbReference>
<dbReference type="CDD" id="cd00882">
    <property type="entry name" value="Ras_like_GTPase"/>
    <property type="match status" value="1"/>
</dbReference>
<protein>
    <recommendedName>
        <fullName evidence="4">G domain-containing protein</fullName>
    </recommendedName>
</protein>
<organism evidence="2 3">
    <name type="scientific">Perca fluviatilis</name>
    <name type="common">European perch</name>
    <dbReference type="NCBI Taxonomy" id="8168"/>
    <lineage>
        <taxon>Eukaryota</taxon>
        <taxon>Metazoa</taxon>
        <taxon>Chordata</taxon>
        <taxon>Craniata</taxon>
        <taxon>Vertebrata</taxon>
        <taxon>Euteleostomi</taxon>
        <taxon>Actinopterygii</taxon>
        <taxon>Neopterygii</taxon>
        <taxon>Teleostei</taxon>
        <taxon>Neoteleostei</taxon>
        <taxon>Acanthomorphata</taxon>
        <taxon>Eupercaria</taxon>
        <taxon>Perciformes</taxon>
        <taxon>Percoidei</taxon>
        <taxon>Percidae</taxon>
        <taxon>Percinae</taxon>
        <taxon>Perca</taxon>
    </lineage>
</organism>
<dbReference type="InterPro" id="IPR027417">
    <property type="entry name" value="P-loop_NTPase"/>
</dbReference>
<gene>
    <name evidence="2" type="ORF">PFLUV_G00150520</name>
</gene>
<reference evidence="2 3" key="1">
    <citation type="submission" date="2019-06" db="EMBL/GenBank/DDBJ databases">
        <title>A chromosome-scale genome assembly of the European perch, Perca fluviatilis.</title>
        <authorList>
            <person name="Roques C."/>
            <person name="Zahm M."/>
            <person name="Cabau C."/>
            <person name="Klopp C."/>
            <person name="Bouchez O."/>
            <person name="Donnadieu C."/>
            <person name="Kuhl H."/>
            <person name="Gislard M."/>
            <person name="Guendouz S."/>
            <person name="Journot L."/>
            <person name="Haffray P."/>
            <person name="Bestin A."/>
            <person name="Morvezen R."/>
            <person name="Feron R."/>
            <person name="Wen M."/>
            <person name="Jouanno E."/>
            <person name="Herpin A."/>
            <person name="Schartl M."/>
            <person name="Postlethwait J."/>
            <person name="Schaerlinger B."/>
            <person name="Chardard D."/>
            <person name="Lecocq T."/>
            <person name="Poncet C."/>
            <person name="Jaffrelo L."/>
            <person name="Lampietro C."/>
            <person name="Guiguen Y."/>
        </authorList>
    </citation>
    <scope>NUCLEOTIDE SEQUENCE [LARGE SCALE GENOMIC DNA]</scope>
    <source>
        <tissue evidence="2">Blood</tissue>
    </source>
</reference>
<evidence type="ECO:0000313" key="3">
    <source>
        <dbReference type="Proteomes" id="UP000465112"/>
    </source>
</evidence>